<accession>B3FJ01</accession>
<name>B3FJ01_BP201</name>
<dbReference type="OrthoDB" id="32421at10239"/>
<keyword evidence="2" id="KW-1185">Reference proteome</keyword>
<proteinExistence type="predicted"/>
<evidence type="ECO:0000313" key="2">
    <source>
        <dbReference type="Proteomes" id="UP000002421"/>
    </source>
</evidence>
<organism evidence="1 2">
    <name type="scientific">Pseudomonas phage 201phi2-1</name>
    <name type="common">Pseudomonas chlororaphis phage 201phi2-1</name>
    <dbReference type="NCBI Taxonomy" id="198110"/>
    <lineage>
        <taxon>Viruses</taxon>
        <taxon>Duplodnaviria</taxon>
        <taxon>Heunggongvirae</taxon>
        <taxon>Uroviricota</taxon>
        <taxon>Caudoviricetes</taxon>
        <taxon>Chimalliviridae</taxon>
        <taxon>Serwervirus</taxon>
        <taxon>Serwervirus 201phi21</taxon>
    </lineage>
</organism>
<gene>
    <name evidence="1" type="ORF">201phi2-1p138</name>
</gene>
<evidence type="ECO:0000313" key="1">
    <source>
        <dbReference type="EMBL" id="ABY62969.1"/>
    </source>
</evidence>
<sequence length="283" mass="31921">MKLEIQDAISSLVSPEQLAVTLDVVDTLLEQDYVLALDELNTVLMIADDYADSAMLVGRINDILTYALNYILNDRGVVVSDDASLGIRLAVVNTLLYIPRYIIPDDLAHIFQQNYDDVETMSQLVAFFSTYPVDELMEHIESASDDALAFIRKSIDERIQVMGEYSGGRIPVERIKVINKLLQTNGRERFSMMLELANAGIRVGRSYDELINISFEGLESRNPSEAASQMVGLAFFSDLPLQSIWSKLDTSLDEYTDNPMERKLMLDEFTDIKRKLGDVNENT</sequence>
<dbReference type="RefSeq" id="YP_001956862.1">
    <property type="nucleotide sequence ID" value="NC_010821.1"/>
</dbReference>
<dbReference type="Proteomes" id="UP000002421">
    <property type="component" value="Segment"/>
</dbReference>
<dbReference type="EMBL" id="EU197055">
    <property type="protein sequence ID" value="ABY62969.1"/>
    <property type="molecule type" value="Genomic_DNA"/>
</dbReference>
<reference evidence="1 2" key="1">
    <citation type="journal article" date="2008" name="Virology">
        <title>Characterization of Pseudomonas chlororaphis myovirus 201varphi2-1 via genomic sequencing, mass spectrometry, and electron microscopy.</title>
        <authorList>
            <person name="Thomas J.A."/>
            <person name="Rolando M.R."/>
            <person name="Carroll C.A."/>
            <person name="Shen P.S."/>
            <person name="Belnap D.M."/>
            <person name="Weintraub S.T."/>
            <person name="Serwer P."/>
            <person name="Hardies S.C."/>
        </authorList>
    </citation>
    <scope>NUCLEOTIDE SEQUENCE</scope>
</reference>
<organismHost>
    <name type="scientific">Pseudomonas chlororaphis</name>
    <dbReference type="NCBI Taxonomy" id="587753"/>
</organismHost>
<dbReference type="KEGG" id="vg:6372281"/>
<protein>
    <submittedName>
        <fullName evidence="1">Uncharacterized protein</fullName>
    </submittedName>
</protein>